<dbReference type="InterPro" id="IPR005079">
    <property type="entry name" value="Peptidase_C45_hydrolase"/>
</dbReference>
<name>A0A137ST94_9BACT</name>
<protein>
    <recommendedName>
        <fullName evidence="1">Peptidase C45 hydrolase domain-containing protein</fullName>
    </recommendedName>
</protein>
<sequence>MVGKVMKHLNNKNMNKRYLLTTIILMAVLVAHACTSVIISGRVTPDGRPLMLKNRDADDVDNKVVVIKGAKYRFIGIVAAGDKERANVWSGHNEAGFAIFNTDAFNLNGKNYKPEKENDGVVMRKALETCASLKEFEALLGQLPKPMNLNSNFGVMDAEGNCAYYETSSQGYTKFDVNDPRVAPYGYLCRTNHAMTGDRSLDAGIERYMAISDLMQTAAFGGDLNRDLLLKRATRYLTNGLTKTSLYDIMPESDATPKFYPYNDYISRAYTASAMVMQGVRKGENPLLTVSYTIIGCPLSTVAVPLMLTPSGVVPSLLADNGKGYSELCHKGIVLKDQLFPMKRGNGQSYINLSRLINKQQTGILQQVQRIETPILQRGDAVIAQYREQIGSKNADKLFTDYYRWVDETIKAEYQHAFGM</sequence>
<dbReference type="Gene3D" id="3.60.60.10">
    <property type="entry name" value="Penicillin V Acylase, Chain A"/>
    <property type="match status" value="1"/>
</dbReference>
<dbReference type="AlphaFoldDB" id="A0A137ST94"/>
<dbReference type="eggNOG" id="COG3049">
    <property type="taxonomic scope" value="Bacteria"/>
</dbReference>
<organism evidence="2 3">
    <name type="scientific">Prevotella bivia</name>
    <dbReference type="NCBI Taxonomy" id="28125"/>
    <lineage>
        <taxon>Bacteria</taxon>
        <taxon>Pseudomonadati</taxon>
        <taxon>Bacteroidota</taxon>
        <taxon>Bacteroidia</taxon>
        <taxon>Bacteroidales</taxon>
        <taxon>Prevotellaceae</taxon>
        <taxon>Prevotella</taxon>
    </lineage>
</organism>
<evidence type="ECO:0000313" key="3">
    <source>
        <dbReference type="Proteomes" id="UP000070093"/>
    </source>
</evidence>
<comment type="caution">
    <text evidence="2">The sequence shown here is derived from an EMBL/GenBank/DDBJ whole genome shotgun (WGS) entry which is preliminary data.</text>
</comment>
<gene>
    <name evidence="2" type="ORF">HMPREF3202_01618</name>
</gene>
<evidence type="ECO:0000313" key="2">
    <source>
        <dbReference type="EMBL" id="KXO15702.1"/>
    </source>
</evidence>
<dbReference type="STRING" id="28125.HMPREF3202_01618"/>
<proteinExistence type="predicted"/>
<reference evidence="2 3" key="1">
    <citation type="submission" date="2016-02" db="EMBL/GenBank/DDBJ databases">
        <authorList>
            <person name="Wen L."/>
            <person name="He K."/>
            <person name="Yang H."/>
        </authorList>
    </citation>
    <scope>NUCLEOTIDE SEQUENCE [LARGE SCALE GENOMIC DNA]</scope>
    <source>
        <strain evidence="2 3">GED7880</strain>
    </source>
</reference>
<dbReference type="PATRIC" id="fig|28125.4.peg.1606"/>
<feature type="domain" description="Peptidase C45 hydrolase" evidence="1">
    <location>
        <begin position="46"/>
        <end position="215"/>
    </location>
</feature>
<dbReference type="Pfam" id="PF03417">
    <property type="entry name" value="AAT"/>
    <property type="match status" value="1"/>
</dbReference>
<evidence type="ECO:0000259" key="1">
    <source>
        <dbReference type="Pfam" id="PF03417"/>
    </source>
</evidence>
<accession>A0A137ST94</accession>
<dbReference type="EMBL" id="LTAG01000094">
    <property type="protein sequence ID" value="KXO15702.1"/>
    <property type="molecule type" value="Genomic_DNA"/>
</dbReference>
<dbReference type="Proteomes" id="UP000070093">
    <property type="component" value="Unassembled WGS sequence"/>
</dbReference>